<evidence type="ECO:0000313" key="2">
    <source>
        <dbReference type="Proteomes" id="UP000641741"/>
    </source>
</evidence>
<organism evidence="1 2">
    <name type="scientific">Agathobaculum hominis</name>
    <dbReference type="NCBI Taxonomy" id="2763014"/>
    <lineage>
        <taxon>Bacteria</taxon>
        <taxon>Bacillati</taxon>
        <taxon>Bacillota</taxon>
        <taxon>Clostridia</taxon>
        <taxon>Eubacteriales</taxon>
        <taxon>Butyricicoccaceae</taxon>
        <taxon>Agathobaculum</taxon>
    </lineage>
</organism>
<dbReference type="InterPro" id="IPR038705">
    <property type="entry name" value="YabP_sf"/>
</dbReference>
<keyword evidence="2" id="KW-1185">Reference proteome</keyword>
<accession>A0ABR7GJJ5</accession>
<protein>
    <submittedName>
        <fullName evidence="1">Sporulation protein YabP</fullName>
    </submittedName>
</protein>
<evidence type="ECO:0000313" key="1">
    <source>
        <dbReference type="EMBL" id="MBC5694495.1"/>
    </source>
</evidence>
<dbReference type="InterPro" id="IPR022476">
    <property type="entry name" value="Spore_YabP/YqfC"/>
</dbReference>
<dbReference type="Proteomes" id="UP000641741">
    <property type="component" value="Unassembled WGS sequence"/>
</dbReference>
<dbReference type="EMBL" id="JACOPK010000001">
    <property type="protein sequence ID" value="MBC5694495.1"/>
    <property type="molecule type" value="Genomic_DNA"/>
</dbReference>
<sequence length="92" mass="10134">MAENDGAQMHSILLEEREKLRVTGVSDVQSFDEEQVLLETGKGMLIVRGQGLHVEKLQLDAGETVVRGEISLLEYDDSVPPRGGVLRRLFGA</sequence>
<dbReference type="InterPro" id="IPR012504">
    <property type="entry name" value="Spore_YabP"/>
</dbReference>
<dbReference type="Pfam" id="PF07873">
    <property type="entry name" value="YabP"/>
    <property type="match status" value="1"/>
</dbReference>
<comment type="caution">
    <text evidence="1">The sequence shown here is derived from an EMBL/GenBank/DDBJ whole genome shotgun (WGS) entry which is preliminary data.</text>
</comment>
<dbReference type="RefSeq" id="WP_118685363.1">
    <property type="nucleotide sequence ID" value="NZ_JACOPK010000001.1"/>
</dbReference>
<reference evidence="1 2" key="1">
    <citation type="submission" date="2020-08" db="EMBL/GenBank/DDBJ databases">
        <title>Genome public.</title>
        <authorList>
            <person name="Liu C."/>
            <person name="Sun Q."/>
        </authorList>
    </citation>
    <scope>NUCLEOTIDE SEQUENCE [LARGE SCALE GENOMIC DNA]</scope>
    <source>
        <strain evidence="1 2">M2</strain>
    </source>
</reference>
<name>A0ABR7GJJ5_9FIRM</name>
<dbReference type="Gene3D" id="2.60.40.2000">
    <property type="match status" value="1"/>
</dbReference>
<gene>
    <name evidence="1" type="primary">yabP</name>
    <name evidence="1" type="ORF">H8S02_00790</name>
</gene>
<dbReference type="NCBIfam" id="TIGR02892">
    <property type="entry name" value="spore_yabP"/>
    <property type="match status" value="1"/>
</dbReference>
<proteinExistence type="predicted"/>